<dbReference type="EMBL" id="BOPG01000029">
    <property type="protein sequence ID" value="GIJ57122.1"/>
    <property type="molecule type" value="Genomic_DNA"/>
</dbReference>
<keyword evidence="3" id="KW-1185">Reference proteome</keyword>
<evidence type="ECO:0000256" key="1">
    <source>
        <dbReference type="SAM" id="SignalP"/>
    </source>
</evidence>
<evidence type="ECO:0000313" key="3">
    <source>
        <dbReference type="Proteomes" id="UP000612585"/>
    </source>
</evidence>
<keyword evidence="1" id="KW-0732">Signal</keyword>
<sequence>MKRVFSVAAMAVLLLTFAGPASAAPIARESFEAGFGPWVPDTDGRAPTSSVTLSTDQAYDGVRSVRIFMDGRKDDGTSWVEAQFVGPPMRQVRVNLSFQLWSPGSGAAGGWLVVGFAGTGDPEVETDFTRIGYTDVVAGWRPYQAGWTFRTDATGRFRVALGTSVIWEVQKAHHIDAVRVDLVTV</sequence>
<dbReference type="Proteomes" id="UP000612585">
    <property type="component" value="Unassembled WGS sequence"/>
</dbReference>
<gene>
    <name evidence="2" type="ORF">Vau01_046380</name>
</gene>
<protein>
    <recommendedName>
        <fullName evidence="4">CBM11 domain-containing protein</fullName>
    </recommendedName>
</protein>
<dbReference type="AlphaFoldDB" id="A0A8J3Z589"/>
<name>A0A8J3Z589_9ACTN</name>
<organism evidence="2 3">
    <name type="scientific">Virgisporangium aurantiacum</name>
    <dbReference type="NCBI Taxonomy" id="175570"/>
    <lineage>
        <taxon>Bacteria</taxon>
        <taxon>Bacillati</taxon>
        <taxon>Actinomycetota</taxon>
        <taxon>Actinomycetes</taxon>
        <taxon>Micromonosporales</taxon>
        <taxon>Micromonosporaceae</taxon>
        <taxon>Virgisporangium</taxon>
    </lineage>
</organism>
<feature type="chain" id="PRO_5035223288" description="CBM11 domain-containing protein" evidence="1">
    <location>
        <begin position="24"/>
        <end position="185"/>
    </location>
</feature>
<dbReference type="Gene3D" id="2.60.120.260">
    <property type="entry name" value="Galactose-binding domain-like"/>
    <property type="match status" value="1"/>
</dbReference>
<proteinExistence type="predicted"/>
<comment type="caution">
    <text evidence="2">The sequence shown here is derived from an EMBL/GenBank/DDBJ whole genome shotgun (WGS) entry which is preliminary data.</text>
</comment>
<reference evidence="2" key="1">
    <citation type="submission" date="2021-01" db="EMBL/GenBank/DDBJ databases">
        <title>Whole genome shotgun sequence of Virgisporangium aurantiacum NBRC 16421.</title>
        <authorList>
            <person name="Komaki H."/>
            <person name="Tamura T."/>
        </authorList>
    </citation>
    <scope>NUCLEOTIDE SEQUENCE</scope>
    <source>
        <strain evidence="2">NBRC 16421</strain>
    </source>
</reference>
<dbReference type="RefSeq" id="WP_203996237.1">
    <property type="nucleotide sequence ID" value="NZ_BOPG01000029.1"/>
</dbReference>
<accession>A0A8J3Z589</accession>
<evidence type="ECO:0008006" key="4">
    <source>
        <dbReference type="Google" id="ProtNLM"/>
    </source>
</evidence>
<feature type="signal peptide" evidence="1">
    <location>
        <begin position="1"/>
        <end position="23"/>
    </location>
</feature>
<evidence type="ECO:0000313" key="2">
    <source>
        <dbReference type="EMBL" id="GIJ57122.1"/>
    </source>
</evidence>